<proteinExistence type="predicted"/>
<dbReference type="SMART" id="SM00834">
    <property type="entry name" value="CxxC_CXXC_SSSS"/>
    <property type="match status" value="1"/>
</dbReference>
<name>A0A0K9EUZ7_9ACTO</name>
<evidence type="ECO:0000259" key="1">
    <source>
        <dbReference type="SMART" id="SM00834"/>
    </source>
</evidence>
<dbReference type="PATRIC" id="fig|1657.3.peg.457"/>
<dbReference type="PANTHER" id="PTHR34404">
    <property type="entry name" value="REGULATORY PROTEIN, FMDB FAMILY"/>
    <property type="match status" value="1"/>
</dbReference>
<dbReference type="Gene3D" id="2.20.28.30">
    <property type="entry name" value="RNA polymerase ii, chain L"/>
    <property type="match status" value="1"/>
</dbReference>
<feature type="domain" description="Putative regulatory protein FmdB zinc ribbon" evidence="1">
    <location>
        <begin position="1"/>
        <end position="42"/>
    </location>
</feature>
<organism evidence="3 4">
    <name type="scientific">Actinobaculum suis</name>
    <dbReference type="NCBI Taxonomy" id="1657"/>
    <lineage>
        <taxon>Bacteria</taxon>
        <taxon>Bacillati</taxon>
        <taxon>Actinomycetota</taxon>
        <taxon>Actinomycetes</taxon>
        <taxon>Actinomycetales</taxon>
        <taxon>Actinomycetaceae</taxon>
        <taxon>Actinobaculum</taxon>
    </lineage>
</organism>
<evidence type="ECO:0000313" key="2">
    <source>
        <dbReference type="EMBL" id="MDY5153009.1"/>
    </source>
</evidence>
<reference evidence="3" key="2">
    <citation type="submission" date="2016-10" db="EMBL/GenBank/DDBJ databases">
        <authorList>
            <person name="de Groot N.N."/>
        </authorList>
    </citation>
    <scope>NUCLEOTIDE SEQUENCE [LARGE SCALE GENOMIC DNA]</scope>
    <source>
        <strain evidence="3">DSM 20639</strain>
    </source>
</reference>
<dbReference type="PANTHER" id="PTHR34404:SF2">
    <property type="entry name" value="CONSERVED SERINE RICH PROTEIN"/>
    <property type="match status" value="1"/>
</dbReference>
<keyword evidence="4" id="KW-1185">Reference proteome</keyword>
<evidence type="ECO:0000313" key="3">
    <source>
        <dbReference type="EMBL" id="SDE66694.1"/>
    </source>
</evidence>
<dbReference type="Proteomes" id="UP001273799">
    <property type="component" value="Unassembled WGS sequence"/>
</dbReference>
<accession>A0A0K9EUZ7</accession>
<sequence length="75" mass="8004">MPTYSYRCAHCGHEFDAHQSMHDAPLTECPSCGLPQLHKILGRGQSIIFKGSGFYHNDSRSASSSSASSNSASAS</sequence>
<dbReference type="Pfam" id="PF09723">
    <property type="entry name" value="Zn_ribbon_8"/>
    <property type="match status" value="1"/>
</dbReference>
<dbReference type="EMBL" id="JAWNFU010000001">
    <property type="protein sequence ID" value="MDY5153009.1"/>
    <property type="molecule type" value="Genomic_DNA"/>
</dbReference>
<dbReference type="AlphaFoldDB" id="A0A0K9EUZ7"/>
<reference evidence="2" key="3">
    <citation type="submission" date="2023-10" db="EMBL/GenBank/DDBJ databases">
        <title>Whole Genome based description of the genera Actinobaculum and Actinotignum reveals a complex phylogenetic relationship within the species included in the genus Actinotignum.</title>
        <authorList>
            <person name="Jensen C.S."/>
            <person name="Dargis R."/>
            <person name="Kemp M."/>
            <person name="Christensen J.J."/>
        </authorList>
    </citation>
    <scope>NUCLEOTIDE SEQUENCE</scope>
    <source>
        <strain evidence="2">Actinobaculum_suis_CCUG19206T</strain>
    </source>
</reference>
<dbReference type="OrthoDB" id="9813321at2"/>
<evidence type="ECO:0000313" key="4">
    <source>
        <dbReference type="Proteomes" id="UP000182744"/>
    </source>
</evidence>
<dbReference type="EMBL" id="FNAU01000023">
    <property type="protein sequence ID" value="SDE66694.1"/>
    <property type="molecule type" value="Genomic_DNA"/>
</dbReference>
<reference evidence="4" key="1">
    <citation type="submission" date="2016-10" db="EMBL/GenBank/DDBJ databases">
        <authorList>
            <person name="Varghese N."/>
        </authorList>
    </citation>
    <scope>NUCLEOTIDE SEQUENCE [LARGE SCALE GENOMIC DNA]</scope>
    <source>
        <strain evidence="4">DSM 20639</strain>
    </source>
</reference>
<protein>
    <submittedName>
        <fullName evidence="2">FmdB family zinc ribbon protein</fullName>
    </submittedName>
    <submittedName>
        <fullName evidence="3">Putative regulatory protein, FmdB family</fullName>
    </submittedName>
</protein>
<dbReference type="InterPro" id="IPR013429">
    <property type="entry name" value="Regulatory_FmdB_Zinc_ribbon"/>
</dbReference>
<dbReference type="NCBIfam" id="TIGR02605">
    <property type="entry name" value="CxxC_CxxC_SSSS"/>
    <property type="match status" value="1"/>
</dbReference>
<gene>
    <name evidence="2" type="ORF">R6G71_02950</name>
    <name evidence="3" type="ORF">SAMN05421878_1234</name>
</gene>
<dbReference type="RefSeq" id="WP_074663861.1">
    <property type="nucleotide sequence ID" value="NZ_FNAU01000023.1"/>
</dbReference>
<dbReference type="Proteomes" id="UP000182744">
    <property type="component" value="Unassembled WGS sequence"/>
</dbReference>